<evidence type="ECO:0000313" key="1">
    <source>
        <dbReference type="EMBL" id="PAV68774.1"/>
    </source>
</evidence>
<comment type="caution">
    <text evidence="1">The sequence shown here is derived from an EMBL/GenBank/DDBJ whole genome shotgun (WGS) entry which is preliminary data.</text>
</comment>
<organism evidence="1 2">
    <name type="scientific">Diploscapter pachys</name>
    <dbReference type="NCBI Taxonomy" id="2018661"/>
    <lineage>
        <taxon>Eukaryota</taxon>
        <taxon>Metazoa</taxon>
        <taxon>Ecdysozoa</taxon>
        <taxon>Nematoda</taxon>
        <taxon>Chromadorea</taxon>
        <taxon>Rhabditida</taxon>
        <taxon>Rhabditina</taxon>
        <taxon>Rhabditomorpha</taxon>
        <taxon>Rhabditoidea</taxon>
        <taxon>Rhabditidae</taxon>
        <taxon>Diploscapter</taxon>
    </lineage>
</organism>
<gene>
    <name evidence="1" type="ORF">WR25_09611</name>
</gene>
<name>A0A2A2K491_9BILA</name>
<accession>A0A2A2K491</accession>
<dbReference type="Proteomes" id="UP000218231">
    <property type="component" value="Unassembled WGS sequence"/>
</dbReference>
<evidence type="ECO:0000313" key="2">
    <source>
        <dbReference type="Proteomes" id="UP000218231"/>
    </source>
</evidence>
<proteinExistence type="predicted"/>
<dbReference type="EMBL" id="LIAE01009685">
    <property type="protein sequence ID" value="PAV68774.1"/>
    <property type="molecule type" value="Genomic_DNA"/>
</dbReference>
<protein>
    <submittedName>
        <fullName evidence="1">Uncharacterized protein</fullName>
    </submittedName>
</protein>
<keyword evidence="2" id="KW-1185">Reference proteome</keyword>
<sequence>MASELTPFKIADLLDSEAASQEYLSQILAEVEPHWRPSSTSSITALAISLIKCAPQPRLASPSVAASKVMRFTQAMIAEACSMADFPSCPVLDLQLAQCQFHQPACGLDFVHRCHGHTARCAGDLGKGVLVGDGEGAEQTFRDLDEQVFERVGCFGRKRARVPGFACLEYFDRERSEKGYKCDQYQALGQVQGLGRWRADFCELCQPSGLSGGHATVLEALQKERIAKSEAAFQ</sequence>
<reference evidence="1 2" key="1">
    <citation type="journal article" date="2017" name="Curr. Biol.">
        <title>Genome architecture and evolution of a unichromosomal asexual nematode.</title>
        <authorList>
            <person name="Fradin H."/>
            <person name="Zegar C."/>
            <person name="Gutwein M."/>
            <person name="Lucas J."/>
            <person name="Kovtun M."/>
            <person name="Corcoran D."/>
            <person name="Baugh L.R."/>
            <person name="Kiontke K."/>
            <person name="Gunsalus K."/>
            <person name="Fitch D.H."/>
            <person name="Piano F."/>
        </authorList>
    </citation>
    <scope>NUCLEOTIDE SEQUENCE [LARGE SCALE GENOMIC DNA]</scope>
    <source>
        <strain evidence="1">PF1309</strain>
    </source>
</reference>
<dbReference type="AlphaFoldDB" id="A0A2A2K491"/>